<name>A0ABR3M1G1_9TELE</name>
<evidence type="ECO:0000313" key="2">
    <source>
        <dbReference type="Proteomes" id="UP001558613"/>
    </source>
</evidence>
<dbReference type="Gene3D" id="3.30.250.20">
    <property type="entry name" value="L1 transposable element, C-terminal domain"/>
    <property type="match status" value="1"/>
</dbReference>
<keyword evidence="2" id="KW-1185">Reference proteome</keyword>
<dbReference type="EMBL" id="JAYMGO010000016">
    <property type="protein sequence ID" value="KAL1258943.1"/>
    <property type="molecule type" value="Genomic_DNA"/>
</dbReference>
<dbReference type="InterPro" id="IPR042566">
    <property type="entry name" value="L1_C"/>
</dbReference>
<protein>
    <submittedName>
        <fullName evidence="1">Uncharacterized protein</fullName>
    </submittedName>
</protein>
<dbReference type="Proteomes" id="UP001558613">
    <property type="component" value="Unassembled WGS sequence"/>
</dbReference>
<reference evidence="1 2" key="1">
    <citation type="submission" date="2023-09" db="EMBL/GenBank/DDBJ databases">
        <authorList>
            <person name="Wang M."/>
        </authorList>
    </citation>
    <scope>NUCLEOTIDE SEQUENCE [LARGE SCALE GENOMIC DNA]</scope>
    <source>
        <strain evidence="1">GT-2023</strain>
        <tissue evidence="1">Liver</tissue>
    </source>
</reference>
<comment type="caution">
    <text evidence="1">The sequence shown here is derived from an EMBL/GenBank/DDBJ whole genome shotgun (WGS) entry which is preliminary data.</text>
</comment>
<proteinExistence type="predicted"/>
<gene>
    <name evidence="1" type="ORF">QQF64_009520</name>
</gene>
<sequence>MSQRNHFQDVMQSLRKKGIKFMLRYPTRLQIQHQAAGTHTVFEDPMEAARFVESPLTMSLNLSLPNQSYPWHFNPSLLADSKFVDYITTNLKEFLEFNDNREVSDFILWETLKVVMRGHIISYESKAKKEREK</sequence>
<evidence type="ECO:0000313" key="1">
    <source>
        <dbReference type="EMBL" id="KAL1258943.1"/>
    </source>
</evidence>
<accession>A0ABR3M1G1</accession>
<organism evidence="1 2">
    <name type="scientific">Cirrhinus molitorella</name>
    <name type="common">mud carp</name>
    <dbReference type="NCBI Taxonomy" id="172907"/>
    <lineage>
        <taxon>Eukaryota</taxon>
        <taxon>Metazoa</taxon>
        <taxon>Chordata</taxon>
        <taxon>Craniata</taxon>
        <taxon>Vertebrata</taxon>
        <taxon>Euteleostomi</taxon>
        <taxon>Actinopterygii</taxon>
        <taxon>Neopterygii</taxon>
        <taxon>Teleostei</taxon>
        <taxon>Ostariophysi</taxon>
        <taxon>Cypriniformes</taxon>
        <taxon>Cyprinidae</taxon>
        <taxon>Labeoninae</taxon>
        <taxon>Labeonini</taxon>
        <taxon>Cirrhinus</taxon>
    </lineage>
</organism>